<dbReference type="NCBIfam" id="TIGR02532">
    <property type="entry name" value="IV_pilin_GFxxxE"/>
    <property type="match status" value="1"/>
</dbReference>
<keyword evidence="2" id="KW-0488">Methylation</keyword>
<evidence type="ECO:0000313" key="7">
    <source>
        <dbReference type="EMBL" id="OGE79280.1"/>
    </source>
</evidence>
<dbReference type="Proteomes" id="UP000176864">
    <property type="component" value="Unassembled WGS sequence"/>
</dbReference>
<dbReference type="InterPro" id="IPR000983">
    <property type="entry name" value="Bac_GSPG_pilin"/>
</dbReference>
<dbReference type="GO" id="GO:0015627">
    <property type="term" value="C:type II protein secretion system complex"/>
    <property type="evidence" value="ECO:0007669"/>
    <property type="project" value="InterPro"/>
</dbReference>
<evidence type="ECO:0000256" key="5">
    <source>
        <dbReference type="ARBA" id="ARBA00023136"/>
    </source>
</evidence>
<dbReference type="EMBL" id="MFEK01000006">
    <property type="protein sequence ID" value="OGE79280.1"/>
    <property type="molecule type" value="Genomic_DNA"/>
</dbReference>
<evidence type="ECO:0000256" key="6">
    <source>
        <dbReference type="SAM" id="Phobius"/>
    </source>
</evidence>
<dbReference type="GO" id="GO:0016020">
    <property type="term" value="C:membrane"/>
    <property type="evidence" value="ECO:0007669"/>
    <property type="project" value="UniProtKB-SubCell"/>
</dbReference>
<evidence type="ECO:0000313" key="8">
    <source>
        <dbReference type="Proteomes" id="UP000176864"/>
    </source>
</evidence>
<dbReference type="Gene3D" id="3.30.700.10">
    <property type="entry name" value="Glycoprotein, Type 4 Pilin"/>
    <property type="match status" value="1"/>
</dbReference>
<dbReference type="AlphaFoldDB" id="A0A1F5NPH9"/>
<feature type="transmembrane region" description="Helical" evidence="6">
    <location>
        <begin position="13"/>
        <end position="34"/>
    </location>
</feature>
<dbReference type="SUPFAM" id="SSF54523">
    <property type="entry name" value="Pili subunits"/>
    <property type="match status" value="1"/>
</dbReference>
<dbReference type="STRING" id="1817824.A2751_04795"/>
<organism evidence="7 8">
    <name type="scientific">Candidatus Doudnabacteria bacterium RIFCSPHIGHO2_01_FULL_46_14</name>
    <dbReference type="NCBI Taxonomy" id="1817824"/>
    <lineage>
        <taxon>Bacteria</taxon>
        <taxon>Candidatus Doudnaibacteriota</taxon>
    </lineage>
</organism>
<evidence type="ECO:0000256" key="3">
    <source>
        <dbReference type="ARBA" id="ARBA00022692"/>
    </source>
</evidence>
<dbReference type="PRINTS" id="PR00813">
    <property type="entry name" value="BCTERIALGSPG"/>
</dbReference>
<dbReference type="PANTHER" id="PTHR30093:SF44">
    <property type="entry name" value="TYPE II SECRETION SYSTEM CORE PROTEIN G"/>
    <property type="match status" value="1"/>
</dbReference>
<dbReference type="GO" id="GO:0015628">
    <property type="term" value="P:protein secretion by the type II secretion system"/>
    <property type="evidence" value="ECO:0007669"/>
    <property type="project" value="InterPro"/>
</dbReference>
<evidence type="ECO:0000256" key="4">
    <source>
        <dbReference type="ARBA" id="ARBA00022989"/>
    </source>
</evidence>
<dbReference type="InterPro" id="IPR045584">
    <property type="entry name" value="Pilin-like"/>
</dbReference>
<comment type="subcellular location">
    <subcellularLocation>
        <location evidence="1">Membrane</location>
        <topology evidence="1">Single-pass membrane protein</topology>
    </subcellularLocation>
</comment>
<dbReference type="PANTHER" id="PTHR30093">
    <property type="entry name" value="GENERAL SECRETION PATHWAY PROTEIN G"/>
    <property type="match status" value="1"/>
</dbReference>
<keyword evidence="4 6" id="KW-1133">Transmembrane helix</keyword>
<dbReference type="InterPro" id="IPR012902">
    <property type="entry name" value="N_methyl_site"/>
</dbReference>
<comment type="caution">
    <text evidence="7">The sequence shown here is derived from an EMBL/GenBank/DDBJ whole genome shotgun (WGS) entry which is preliminary data.</text>
</comment>
<evidence type="ECO:0008006" key="9">
    <source>
        <dbReference type="Google" id="ProtNLM"/>
    </source>
</evidence>
<name>A0A1F5NPH9_9BACT</name>
<dbReference type="Pfam" id="PF07963">
    <property type="entry name" value="N_methyl"/>
    <property type="match status" value="1"/>
</dbReference>
<reference evidence="7 8" key="1">
    <citation type="journal article" date="2016" name="Nat. Commun.">
        <title>Thousands of microbial genomes shed light on interconnected biogeochemical processes in an aquifer system.</title>
        <authorList>
            <person name="Anantharaman K."/>
            <person name="Brown C.T."/>
            <person name="Hug L.A."/>
            <person name="Sharon I."/>
            <person name="Castelle C.J."/>
            <person name="Probst A.J."/>
            <person name="Thomas B.C."/>
            <person name="Singh A."/>
            <person name="Wilkins M.J."/>
            <person name="Karaoz U."/>
            <person name="Brodie E.L."/>
            <person name="Williams K.H."/>
            <person name="Hubbard S.S."/>
            <person name="Banfield J.F."/>
        </authorList>
    </citation>
    <scope>NUCLEOTIDE SEQUENCE [LARGE SCALE GENOMIC DNA]</scope>
</reference>
<proteinExistence type="predicted"/>
<dbReference type="PROSITE" id="PS00409">
    <property type="entry name" value="PROKAR_NTER_METHYL"/>
    <property type="match status" value="1"/>
</dbReference>
<accession>A0A1F5NPH9</accession>
<protein>
    <recommendedName>
        <fullName evidence="9">Type II secretion system protein GspG C-terminal domain-containing protein</fullName>
    </recommendedName>
</protein>
<evidence type="ECO:0000256" key="2">
    <source>
        <dbReference type="ARBA" id="ARBA00022481"/>
    </source>
</evidence>
<keyword evidence="3 6" id="KW-0812">Transmembrane</keyword>
<keyword evidence="5 6" id="KW-0472">Membrane</keyword>
<gene>
    <name evidence="7" type="ORF">A2751_04795</name>
</gene>
<sequence>MSKLNKGFTLIELLVVISVIGLLASVILVALNSVRAKARDTKRIADLRQISTALELFYDNYGRYPRTGGSPSWEGHWLKFKTCLLTGVDCQEWAGDGSDISGYQAALSKVPDDPLNPTPDVDDNSTTYKTGWAWCNDQMYILWAQLETNHPALQSDADGDHYSAGDGGCNDPYYCVKVNWCH</sequence>
<evidence type="ECO:0000256" key="1">
    <source>
        <dbReference type="ARBA" id="ARBA00004167"/>
    </source>
</evidence>